<dbReference type="Proteomes" id="UP001379533">
    <property type="component" value="Chromosome"/>
</dbReference>
<evidence type="ECO:0008006" key="3">
    <source>
        <dbReference type="Google" id="ProtNLM"/>
    </source>
</evidence>
<organism evidence="1 2">
    <name type="scientific">Pendulispora brunnea</name>
    <dbReference type="NCBI Taxonomy" id="2905690"/>
    <lineage>
        <taxon>Bacteria</taxon>
        <taxon>Pseudomonadati</taxon>
        <taxon>Myxococcota</taxon>
        <taxon>Myxococcia</taxon>
        <taxon>Myxococcales</taxon>
        <taxon>Sorangiineae</taxon>
        <taxon>Pendulisporaceae</taxon>
        <taxon>Pendulispora</taxon>
    </lineage>
</organism>
<dbReference type="RefSeq" id="WP_394848265.1">
    <property type="nucleotide sequence ID" value="NZ_CP089982.1"/>
</dbReference>
<protein>
    <recommendedName>
        <fullName evidence="3">LamG domain-containing protein</fullName>
    </recommendedName>
</protein>
<dbReference type="SUPFAM" id="SSF49899">
    <property type="entry name" value="Concanavalin A-like lectins/glucanases"/>
    <property type="match status" value="1"/>
</dbReference>
<gene>
    <name evidence="1" type="ORF">LZC95_12465</name>
</gene>
<evidence type="ECO:0000313" key="2">
    <source>
        <dbReference type="Proteomes" id="UP001379533"/>
    </source>
</evidence>
<accession>A0ABZ2KKZ0</accession>
<sequence length="283" mass="30554">MVRSLPWGAGIATLILLSCSSKDDSTGTVTSDAGADTGSIIPSAEWSPHQLRPAFWLGEIIEESGGFVTKWVDSTANHNDAVPAGSNSEMMVQSVLIAGHKALRLGYGFDNFSSVLIKDSPSLHWGTDDFVIFIEFRYDLVPILDGGSIDIVTIAQKTKKNDGPGYSGWWISTAPPSYTLGVDLSKEFRLETKGDYPENVMHSAVMIRRGADLLFRVDGTVVSKTKVNPVDVSAPGIDVSVGGHASDQRWFRGDIAALLGVHGTVTDEDISKTENYFRSIYGP</sequence>
<keyword evidence="2" id="KW-1185">Reference proteome</keyword>
<dbReference type="PROSITE" id="PS51257">
    <property type="entry name" value="PROKAR_LIPOPROTEIN"/>
    <property type="match status" value="1"/>
</dbReference>
<name>A0ABZ2KKZ0_9BACT</name>
<dbReference type="EMBL" id="CP089982">
    <property type="protein sequence ID" value="WXA97644.1"/>
    <property type="molecule type" value="Genomic_DNA"/>
</dbReference>
<evidence type="ECO:0000313" key="1">
    <source>
        <dbReference type="EMBL" id="WXA97644.1"/>
    </source>
</evidence>
<dbReference type="InterPro" id="IPR013320">
    <property type="entry name" value="ConA-like_dom_sf"/>
</dbReference>
<reference evidence="1 2" key="1">
    <citation type="submission" date="2021-12" db="EMBL/GenBank/DDBJ databases">
        <title>Discovery of the Pendulisporaceae a myxobacterial family with distinct sporulation behavior and unique specialized metabolism.</title>
        <authorList>
            <person name="Garcia R."/>
            <person name="Popoff A."/>
            <person name="Bader C.D."/>
            <person name="Loehr J."/>
            <person name="Walesch S."/>
            <person name="Walt C."/>
            <person name="Boldt J."/>
            <person name="Bunk B."/>
            <person name="Haeckl F.J.F.P.J."/>
            <person name="Gunesch A.P."/>
            <person name="Birkelbach J."/>
            <person name="Nuebel U."/>
            <person name="Pietschmann T."/>
            <person name="Bach T."/>
            <person name="Mueller R."/>
        </authorList>
    </citation>
    <scope>NUCLEOTIDE SEQUENCE [LARGE SCALE GENOMIC DNA]</scope>
    <source>
        <strain evidence="1 2">MSr12523</strain>
    </source>
</reference>
<proteinExistence type="predicted"/>